<dbReference type="PANTHER" id="PTHR31014">
    <property type="entry name" value="MITOCHONDRIAL TRANSLATION SYSTEM COMPONENT PET127-RELATED"/>
    <property type="match status" value="1"/>
</dbReference>
<keyword evidence="3" id="KW-1185">Reference proteome</keyword>
<evidence type="ECO:0000256" key="1">
    <source>
        <dbReference type="SAM" id="MobiDB-lite"/>
    </source>
</evidence>
<dbReference type="InterPro" id="IPR013943">
    <property type="entry name" value="Pet127"/>
</dbReference>
<dbReference type="Pfam" id="PF08634">
    <property type="entry name" value="Pet127"/>
    <property type="match status" value="1"/>
</dbReference>
<feature type="compositionally biased region" description="Low complexity" evidence="1">
    <location>
        <begin position="886"/>
        <end position="900"/>
    </location>
</feature>
<feature type="compositionally biased region" description="Basic residues" evidence="1">
    <location>
        <begin position="307"/>
        <end position="316"/>
    </location>
</feature>
<feature type="region of interest" description="Disordered" evidence="1">
    <location>
        <begin position="800"/>
        <end position="821"/>
    </location>
</feature>
<feature type="region of interest" description="Disordered" evidence="1">
    <location>
        <begin position="28"/>
        <end position="140"/>
    </location>
</feature>
<reference evidence="2" key="1">
    <citation type="journal article" date="2020" name="Stud. Mycol.">
        <title>101 Dothideomycetes genomes: a test case for predicting lifestyles and emergence of pathogens.</title>
        <authorList>
            <person name="Haridas S."/>
            <person name="Albert R."/>
            <person name="Binder M."/>
            <person name="Bloem J."/>
            <person name="Labutti K."/>
            <person name="Salamov A."/>
            <person name="Andreopoulos B."/>
            <person name="Baker S."/>
            <person name="Barry K."/>
            <person name="Bills G."/>
            <person name="Bluhm B."/>
            <person name="Cannon C."/>
            <person name="Castanera R."/>
            <person name="Culley D."/>
            <person name="Daum C."/>
            <person name="Ezra D."/>
            <person name="Gonzalez J."/>
            <person name="Henrissat B."/>
            <person name="Kuo A."/>
            <person name="Liang C."/>
            <person name="Lipzen A."/>
            <person name="Lutzoni F."/>
            <person name="Magnuson J."/>
            <person name="Mondo S."/>
            <person name="Nolan M."/>
            <person name="Ohm R."/>
            <person name="Pangilinan J."/>
            <person name="Park H.-J."/>
            <person name="Ramirez L."/>
            <person name="Alfaro M."/>
            <person name="Sun H."/>
            <person name="Tritt A."/>
            <person name="Yoshinaga Y."/>
            <person name="Zwiers L.-H."/>
            <person name="Turgeon B."/>
            <person name="Goodwin S."/>
            <person name="Spatafora J."/>
            <person name="Crous P."/>
            <person name="Grigoriev I."/>
        </authorList>
    </citation>
    <scope>NUCLEOTIDE SEQUENCE</scope>
    <source>
        <strain evidence="2">CBS 113979</strain>
    </source>
</reference>
<dbReference type="EMBL" id="ML977206">
    <property type="protein sequence ID" value="KAF1981155.1"/>
    <property type="molecule type" value="Genomic_DNA"/>
</dbReference>
<gene>
    <name evidence="2" type="ORF">K402DRAFT_398783</name>
</gene>
<feature type="compositionally biased region" description="Basic and acidic residues" evidence="1">
    <location>
        <begin position="1057"/>
        <end position="1068"/>
    </location>
</feature>
<dbReference type="GO" id="GO:0000964">
    <property type="term" value="P:mitochondrial RNA 5'-end processing"/>
    <property type="evidence" value="ECO:0007669"/>
    <property type="project" value="TreeGrafter"/>
</dbReference>
<evidence type="ECO:0000313" key="2">
    <source>
        <dbReference type="EMBL" id="KAF1981155.1"/>
    </source>
</evidence>
<evidence type="ECO:0000313" key="3">
    <source>
        <dbReference type="Proteomes" id="UP000800041"/>
    </source>
</evidence>
<feature type="region of interest" description="Disordered" evidence="1">
    <location>
        <begin position="162"/>
        <end position="184"/>
    </location>
</feature>
<dbReference type="GO" id="GO:0005740">
    <property type="term" value="C:mitochondrial envelope"/>
    <property type="evidence" value="ECO:0007669"/>
    <property type="project" value="TreeGrafter"/>
</dbReference>
<dbReference type="OrthoDB" id="10249045at2759"/>
<name>A0A6G1GJN0_9PEZI</name>
<protein>
    <submittedName>
        <fullName evidence="2">Pet127-domain-containing protein</fullName>
    </submittedName>
</protein>
<feature type="compositionally biased region" description="Low complexity" evidence="1">
    <location>
        <begin position="69"/>
        <end position="87"/>
    </location>
</feature>
<dbReference type="AlphaFoldDB" id="A0A6G1GJN0"/>
<feature type="region of interest" description="Disordered" evidence="1">
    <location>
        <begin position="928"/>
        <end position="953"/>
    </location>
</feature>
<accession>A0A6G1GJN0</accession>
<organism evidence="2 3">
    <name type="scientific">Aulographum hederae CBS 113979</name>
    <dbReference type="NCBI Taxonomy" id="1176131"/>
    <lineage>
        <taxon>Eukaryota</taxon>
        <taxon>Fungi</taxon>
        <taxon>Dikarya</taxon>
        <taxon>Ascomycota</taxon>
        <taxon>Pezizomycotina</taxon>
        <taxon>Dothideomycetes</taxon>
        <taxon>Pleosporomycetidae</taxon>
        <taxon>Aulographales</taxon>
        <taxon>Aulographaceae</taxon>
    </lineage>
</organism>
<feature type="compositionally biased region" description="Polar residues" evidence="1">
    <location>
        <begin position="41"/>
        <end position="60"/>
    </location>
</feature>
<feature type="region of interest" description="Disordered" evidence="1">
    <location>
        <begin position="1055"/>
        <end position="1085"/>
    </location>
</feature>
<feature type="region of interest" description="Disordered" evidence="1">
    <location>
        <begin position="874"/>
        <end position="910"/>
    </location>
</feature>
<feature type="compositionally biased region" description="Polar residues" evidence="1">
    <location>
        <begin position="90"/>
        <end position="106"/>
    </location>
</feature>
<dbReference type="PANTHER" id="PTHR31014:SF0">
    <property type="entry name" value="MITOCHONDRIAL TRANSLATION SYSTEM COMPONENT PET127-RELATED"/>
    <property type="match status" value="1"/>
</dbReference>
<feature type="compositionally biased region" description="Polar residues" evidence="1">
    <location>
        <begin position="269"/>
        <end position="283"/>
    </location>
</feature>
<proteinExistence type="predicted"/>
<sequence length="1102" mass="123807">MLARGGRTARTTAYFSSSVCPSCRLQEAPFQSRRPKDDRQTFATTSSTQLPRKPPTSISSEPDRRTAPKPKVAAPAPSPSLLSPGKATFRKTTWIDQEINSKSDGASQKRKGVVRSLKAAAKSPASRGSSQAPKQLGREDVIRIHRAVPDDGYDLTIVEPITGKLSGDRPDEPELGEASRTPKRVRKNGVLKIRRHRSSRTKPVVRKVIDRSPIPISLEQLAKIIEQSEVLPDNGTVRGKRGTLEKPKDTVPGVVSQTPKARAERGISKTGQQVSNKAQSTPRATAVQELAKSSKKSKVPADDGTLRPKKSVKKTAKQSGKTSALLGDDVVSLTGGNMELTPLSVEQPEVPRLAYGLDRVLFNPGVYLLQDPRSRLYNFDPYLQKIMPVEEFEFNLLNAYITSSKDNTLNAVATEHKKKYAGSTSSMTDVLKHFHYLLSAWREINTDMLSKGFPVLSKSFTEIQKAPVAVFLRWKNGSYAVDADKQFDSSNILAMLGKSMEKLLTLPKEEYERYRRSSPQTSREQLEKRPESYHYTTFGDFLMRSQLDAYDARLPGSGMFDLKTRAVVSIRADVRSYERGMGYELREQQGKWESYEREYYDLIRATMLKYSLQVRMGRMDGIFAAFHNIERIFGFQYITLQDMDRALHGQLDTTLGDQEFKISLSLLNAVFDRATAAFPEQTIRFHFSTNRHAPFMYVFAEPMSEEEADEIQNTNREEVENFERSILGLNKGGNVRPNTAWKDLRALVDRQVRHDQHPQIESMSLDDPKRHSATFGSQILDLRVAVDAFVQRDRELNAILDNKLQNPQPDESESSEDESLRHEARGIVDGAMACRADLNRLQSSHYANEREQFKDFIDYVDFHVNRILSSYSSLRDAEGVASEPSTADGADETGTTTVVTGNPEDSQENEEIGTTVVDTTATEIEAADGQNGSDRLLDKKSTRNTKASSKGNARQLLGMTVTIRNNVNGKYVARPINLTKDDSWTVEYSICEIEDKMARTTYETARRQRRKQLSEDRDDTALDWYRRRLVQLTQGGRKWRLKQDEIDRKAGTVLFKSSEHSPGGKEAELVPVASETASSQDGSDEAVEVGDYMNWLYAQNAK</sequence>
<feature type="region of interest" description="Disordered" evidence="1">
    <location>
        <begin position="233"/>
        <end position="321"/>
    </location>
</feature>
<dbReference type="Proteomes" id="UP000800041">
    <property type="component" value="Unassembled WGS sequence"/>
</dbReference>